<feature type="domain" description="DUF3108" evidence="1">
    <location>
        <begin position="146"/>
        <end position="200"/>
    </location>
</feature>
<dbReference type="EMBL" id="DSLG01000006">
    <property type="protein sequence ID" value="HEA87391.1"/>
    <property type="molecule type" value="Genomic_DNA"/>
</dbReference>
<protein>
    <recommendedName>
        <fullName evidence="1">DUF3108 domain-containing protein</fullName>
    </recommendedName>
</protein>
<dbReference type="Pfam" id="PF21347">
    <property type="entry name" value="DUF3108_like"/>
    <property type="match status" value="1"/>
</dbReference>
<reference evidence="3" key="1">
    <citation type="journal article" date="2020" name="mSystems">
        <title>Genome- and Community-Level Interaction Insights into Carbon Utilization and Element Cycling Functions of Hydrothermarchaeota in Hydrothermal Sediment.</title>
        <authorList>
            <person name="Zhou Z."/>
            <person name="Liu Y."/>
            <person name="Xu W."/>
            <person name="Pan J."/>
            <person name="Luo Z.H."/>
            <person name="Li M."/>
        </authorList>
    </citation>
    <scope>NUCLEOTIDE SEQUENCE [LARGE SCALE GENOMIC DNA]</scope>
    <source>
        <strain evidence="2">SpSt-265</strain>
        <strain evidence="3">SpSt-465</strain>
    </source>
</reference>
<organism evidence="3">
    <name type="scientific">candidate division WOR-3 bacterium</name>
    <dbReference type="NCBI Taxonomy" id="2052148"/>
    <lineage>
        <taxon>Bacteria</taxon>
        <taxon>Bacteria division WOR-3</taxon>
    </lineage>
</organism>
<proteinExistence type="predicted"/>
<name>A0A7C3EGP0_UNCW3</name>
<dbReference type="EMBL" id="DSTU01000002">
    <property type="protein sequence ID" value="HFJ53306.1"/>
    <property type="molecule type" value="Genomic_DNA"/>
</dbReference>
<evidence type="ECO:0000313" key="2">
    <source>
        <dbReference type="EMBL" id="HEA87391.1"/>
    </source>
</evidence>
<dbReference type="Gene3D" id="2.40.360.20">
    <property type="match status" value="1"/>
</dbReference>
<gene>
    <name evidence="2" type="ORF">ENP94_05180</name>
    <name evidence="3" type="ORF">ENS16_01275</name>
</gene>
<dbReference type="InterPro" id="IPR049279">
    <property type="entry name" value="DUF3108-like"/>
</dbReference>
<dbReference type="AlphaFoldDB" id="A0A7C3EGP0"/>
<sequence>MPFSGRKTGVMVAVSGLLLLLVGLIAGCSERVLFRAGRNYFPLSAGRSWKYALGNDTVYVEVRGDTAVLNRGCIQVDRNFAPEYYITSPNEVRKLIVTTRPRPGGEDTVEFRFGLLYWLPPVLGNRYQDRFDTTLISGPDTIAFTHLLDIRVGEIETVTVPAGEFEDCYRLEFTETIVSEDTTVINWVEWLAPDVGVVKRSTGAGDELLVEYR</sequence>
<accession>A0A7C3EGP0</accession>
<evidence type="ECO:0000259" key="1">
    <source>
        <dbReference type="Pfam" id="PF21347"/>
    </source>
</evidence>
<evidence type="ECO:0000313" key="3">
    <source>
        <dbReference type="EMBL" id="HFJ53306.1"/>
    </source>
</evidence>
<comment type="caution">
    <text evidence="3">The sequence shown here is derived from an EMBL/GenBank/DDBJ whole genome shotgun (WGS) entry which is preliminary data.</text>
</comment>
<dbReference type="PROSITE" id="PS51257">
    <property type="entry name" value="PROKAR_LIPOPROTEIN"/>
    <property type="match status" value="1"/>
</dbReference>